<feature type="signal peptide" evidence="1">
    <location>
        <begin position="1"/>
        <end position="22"/>
    </location>
</feature>
<accession>A0A7W5ZYA4</accession>
<reference evidence="2 3" key="1">
    <citation type="submission" date="2020-08" db="EMBL/GenBank/DDBJ databases">
        <title>Genomic Encyclopedia of Type Strains, Phase IV (KMG-IV): sequencing the most valuable type-strain genomes for metagenomic binning, comparative biology and taxonomic classification.</title>
        <authorList>
            <person name="Goeker M."/>
        </authorList>
    </citation>
    <scope>NUCLEOTIDE SEQUENCE [LARGE SCALE GENOMIC DNA]</scope>
    <source>
        <strain evidence="2 3">DSM 14552</strain>
    </source>
</reference>
<dbReference type="RefSeq" id="WP_183613033.1">
    <property type="nucleotide sequence ID" value="NZ_JACICY010000004.1"/>
</dbReference>
<dbReference type="EMBL" id="JACICY010000004">
    <property type="protein sequence ID" value="MBB3860774.1"/>
    <property type="molecule type" value="Genomic_DNA"/>
</dbReference>
<comment type="caution">
    <text evidence="2">The sequence shown here is derived from an EMBL/GenBank/DDBJ whole genome shotgun (WGS) entry which is preliminary data.</text>
</comment>
<keyword evidence="3" id="KW-1185">Reference proteome</keyword>
<gene>
    <name evidence="2" type="ORF">GGQ88_002043</name>
</gene>
<feature type="chain" id="PRO_5030842684" evidence="1">
    <location>
        <begin position="23"/>
        <end position="82"/>
    </location>
</feature>
<keyword evidence="1" id="KW-0732">Signal</keyword>
<dbReference type="AlphaFoldDB" id="A0A7W5ZYA4"/>
<sequence length="82" mass="8515">MSRALKFLAPLAVIQLAMPAPAQSALIMVPSCGGTGGMVPLRLPTKDDGGKNQPCCKVCHISMRKRSAADSCCGEEEDPDAA</sequence>
<evidence type="ECO:0000313" key="2">
    <source>
        <dbReference type="EMBL" id="MBB3860774.1"/>
    </source>
</evidence>
<evidence type="ECO:0000256" key="1">
    <source>
        <dbReference type="SAM" id="SignalP"/>
    </source>
</evidence>
<proteinExistence type="predicted"/>
<dbReference type="Proteomes" id="UP000562395">
    <property type="component" value="Unassembled WGS sequence"/>
</dbReference>
<organism evidence="2 3">
    <name type="scientific">Novosphingobium hassiacum</name>
    <dbReference type="NCBI Taxonomy" id="173676"/>
    <lineage>
        <taxon>Bacteria</taxon>
        <taxon>Pseudomonadati</taxon>
        <taxon>Pseudomonadota</taxon>
        <taxon>Alphaproteobacteria</taxon>
        <taxon>Sphingomonadales</taxon>
        <taxon>Sphingomonadaceae</taxon>
        <taxon>Novosphingobium</taxon>
    </lineage>
</organism>
<evidence type="ECO:0000313" key="3">
    <source>
        <dbReference type="Proteomes" id="UP000562395"/>
    </source>
</evidence>
<protein>
    <submittedName>
        <fullName evidence="2">Uncharacterized protein</fullName>
    </submittedName>
</protein>
<name>A0A7W5ZYA4_9SPHN</name>